<comment type="caution">
    <text evidence="2">The sequence shown here is derived from an EMBL/GenBank/DDBJ whole genome shotgun (WGS) entry which is preliminary data.</text>
</comment>
<name>A0A5J4WN90_9EUKA</name>
<reference evidence="2 3" key="1">
    <citation type="submission" date="2019-03" db="EMBL/GenBank/DDBJ databases">
        <title>Single cell metagenomics reveals metabolic interactions within the superorganism composed of flagellate Streblomastix strix and complex community of Bacteroidetes bacteria on its surface.</title>
        <authorList>
            <person name="Treitli S.C."/>
            <person name="Kolisko M."/>
            <person name="Husnik F."/>
            <person name="Keeling P."/>
            <person name="Hampl V."/>
        </authorList>
    </citation>
    <scope>NUCLEOTIDE SEQUENCE [LARGE SCALE GENOMIC DNA]</scope>
    <source>
        <strain evidence="2">ST1C</strain>
    </source>
</reference>
<accession>A0A5J4WN90</accession>
<gene>
    <name evidence="2" type="ORF">EZS28_008403</name>
</gene>
<organism evidence="2 3">
    <name type="scientific">Streblomastix strix</name>
    <dbReference type="NCBI Taxonomy" id="222440"/>
    <lineage>
        <taxon>Eukaryota</taxon>
        <taxon>Metamonada</taxon>
        <taxon>Preaxostyla</taxon>
        <taxon>Oxymonadida</taxon>
        <taxon>Streblomastigidae</taxon>
        <taxon>Streblomastix</taxon>
    </lineage>
</organism>
<dbReference type="Proteomes" id="UP000324800">
    <property type="component" value="Unassembled WGS sequence"/>
</dbReference>
<evidence type="ECO:0000256" key="1">
    <source>
        <dbReference type="SAM" id="MobiDB-lite"/>
    </source>
</evidence>
<evidence type="ECO:0000313" key="3">
    <source>
        <dbReference type="Proteomes" id="UP000324800"/>
    </source>
</evidence>
<feature type="compositionally biased region" description="Acidic residues" evidence="1">
    <location>
        <begin position="38"/>
        <end position="67"/>
    </location>
</feature>
<sequence>MCLIALSAISSGVKNKIEEVAHIILVGIGIYGFRDNYQDQDEEEEEDEEQDEEDDDQGKDQEEDQDDKDNLIVRSGFDQSLMDFPIYFGLLL</sequence>
<protein>
    <submittedName>
        <fullName evidence="2">Uncharacterized protein</fullName>
    </submittedName>
</protein>
<dbReference type="AlphaFoldDB" id="A0A5J4WN90"/>
<evidence type="ECO:0000313" key="2">
    <source>
        <dbReference type="EMBL" id="KAA6396072.1"/>
    </source>
</evidence>
<dbReference type="EMBL" id="SNRW01001525">
    <property type="protein sequence ID" value="KAA6396072.1"/>
    <property type="molecule type" value="Genomic_DNA"/>
</dbReference>
<proteinExistence type="predicted"/>
<feature type="region of interest" description="Disordered" evidence="1">
    <location>
        <begin position="36"/>
        <end position="71"/>
    </location>
</feature>